<dbReference type="RefSeq" id="WP_021240645.1">
    <property type="nucleotide sequence ID" value="NZ_CP083853.1"/>
</dbReference>
<evidence type="ECO:0000259" key="1">
    <source>
        <dbReference type="Pfam" id="PF24731"/>
    </source>
</evidence>
<dbReference type="EMBL" id="JAFKCP010000005">
    <property type="protein sequence ID" value="MBU3767010.1"/>
    <property type="molecule type" value="Genomic_DNA"/>
</dbReference>
<reference evidence="2 3" key="1">
    <citation type="journal article" date="2021" name="Clin. Infect. Dis.">
        <title>Rapid development of cefiderocol resistance in carbapenem-resistant Enterobacter cloacae during therapy is associated with heterogeneous mutations in the catecholate siderophore receptor cira.</title>
        <authorList>
            <person name="Klein S."/>
            <person name="Boutin S."/>
            <person name="Kocer K."/>
            <person name="Fiedler M.O."/>
            <person name="Storzinger D."/>
            <person name="Weigand M.A."/>
            <person name="Tan B."/>
            <person name="Richter D."/>
            <person name="Rupp C."/>
            <person name="Mieth M."/>
            <person name="Mehrabi A."/>
            <person name="Hackert T."/>
            <person name="Zimmermann S."/>
            <person name="Heeg K."/>
            <person name="Nurjadi D."/>
        </authorList>
    </citation>
    <scope>NUCLEOTIDE SEQUENCE [LARGE SCALE GENOMIC DNA]</scope>
    <source>
        <strain evidence="2 3">BK34275</strain>
    </source>
</reference>
<proteinExistence type="predicted"/>
<accession>A0ABD4R5Z2</accession>
<evidence type="ECO:0000313" key="2">
    <source>
        <dbReference type="EMBL" id="MBU3767010.1"/>
    </source>
</evidence>
<dbReference type="Proteomes" id="UP000813349">
    <property type="component" value="Unassembled WGS sequence"/>
</dbReference>
<comment type="caution">
    <text evidence="2">The sequence shown here is derived from an EMBL/GenBank/DDBJ whole genome shotgun (WGS) entry which is preliminary data.</text>
</comment>
<sequence length="83" mass="9570">MIVYTIDAYSKTDENLLFEIEVPHHYLNDLCMIMGMNAEDRSDFSHGIGVYNINEHQAHRLESLLGRTFYSDDLNFQLSGGEI</sequence>
<feature type="domain" description="DUF7683" evidence="1">
    <location>
        <begin position="4"/>
        <end position="78"/>
    </location>
</feature>
<dbReference type="AlphaFoldDB" id="A0ABD4R5Z2"/>
<evidence type="ECO:0000313" key="3">
    <source>
        <dbReference type="Proteomes" id="UP000813349"/>
    </source>
</evidence>
<dbReference type="InterPro" id="IPR056100">
    <property type="entry name" value="DUF7683"/>
</dbReference>
<dbReference type="Pfam" id="PF24731">
    <property type="entry name" value="DUF7683"/>
    <property type="match status" value="1"/>
</dbReference>
<name>A0ABD4R5Z2_9ENTR</name>
<protein>
    <recommendedName>
        <fullName evidence="1">DUF7683 domain-containing protein</fullName>
    </recommendedName>
</protein>
<gene>
    <name evidence="2" type="ORF">J0A64_10430</name>
</gene>
<organism evidence="2 3">
    <name type="scientific">Enterobacter roggenkampii</name>
    <dbReference type="NCBI Taxonomy" id="1812935"/>
    <lineage>
        <taxon>Bacteria</taxon>
        <taxon>Pseudomonadati</taxon>
        <taxon>Pseudomonadota</taxon>
        <taxon>Gammaproteobacteria</taxon>
        <taxon>Enterobacterales</taxon>
        <taxon>Enterobacteriaceae</taxon>
        <taxon>Enterobacter</taxon>
        <taxon>Enterobacter cloacae complex</taxon>
    </lineage>
</organism>